<organism evidence="1 2">
    <name type="scientific">Cucumis melo var. makuwa</name>
    <name type="common">Oriental melon</name>
    <dbReference type="NCBI Taxonomy" id="1194695"/>
    <lineage>
        <taxon>Eukaryota</taxon>
        <taxon>Viridiplantae</taxon>
        <taxon>Streptophyta</taxon>
        <taxon>Embryophyta</taxon>
        <taxon>Tracheophyta</taxon>
        <taxon>Spermatophyta</taxon>
        <taxon>Magnoliopsida</taxon>
        <taxon>eudicotyledons</taxon>
        <taxon>Gunneridae</taxon>
        <taxon>Pentapetalae</taxon>
        <taxon>rosids</taxon>
        <taxon>fabids</taxon>
        <taxon>Cucurbitales</taxon>
        <taxon>Cucurbitaceae</taxon>
        <taxon>Benincaseae</taxon>
        <taxon>Cucumis</taxon>
    </lineage>
</organism>
<accession>A0A5D3E155</accession>
<comment type="caution">
    <text evidence="1">The sequence shown here is derived from an EMBL/GenBank/DDBJ whole genome shotgun (WGS) entry which is preliminary data.</text>
</comment>
<dbReference type="EMBL" id="SSTD01001237">
    <property type="protein sequence ID" value="TYK29827.1"/>
    <property type="molecule type" value="Genomic_DNA"/>
</dbReference>
<gene>
    <name evidence="1" type="ORF">E5676_scaffold208G00560</name>
</gene>
<evidence type="ECO:0000313" key="1">
    <source>
        <dbReference type="EMBL" id="TYK29827.1"/>
    </source>
</evidence>
<dbReference type="AlphaFoldDB" id="A0A5D3E155"/>
<evidence type="ECO:0000313" key="2">
    <source>
        <dbReference type="Proteomes" id="UP000321947"/>
    </source>
</evidence>
<protein>
    <submittedName>
        <fullName evidence="1">Uncharacterized protein</fullName>
    </submittedName>
</protein>
<name>A0A5D3E155_CUCMM</name>
<reference evidence="1 2" key="1">
    <citation type="submission" date="2019-08" db="EMBL/GenBank/DDBJ databases">
        <title>Draft genome sequences of two oriental melons (Cucumis melo L. var makuwa).</title>
        <authorList>
            <person name="Kwon S.-Y."/>
        </authorList>
    </citation>
    <scope>NUCLEOTIDE SEQUENCE [LARGE SCALE GENOMIC DNA]</scope>
    <source>
        <strain evidence="2">cv. Chang Bougi</strain>
        <tissue evidence="1">Leaf</tissue>
    </source>
</reference>
<dbReference type="Proteomes" id="UP000321947">
    <property type="component" value="Unassembled WGS sequence"/>
</dbReference>
<sequence length="84" mass="9719">MFLHQKIAAFIFGDSFSYPRNNNFINTTEDFHANIHALWRIVLQNSNESGQAQGHGWSHELAAVEGVRAADVRRWELWPVVERI</sequence>
<proteinExistence type="predicted"/>